<proteinExistence type="predicted"/>
<name>A0A7C5IXL4_9GAMM</name>
<protein>
    <recommendedName>
        <fullName evidence="1">PilZ domain-containing protein</fullName>
    </recommendedName>
</protein>
<organism evidence="2">
    <name type="scientific">Thiolapillus brandeum</name>
    <dbReference type="NCBI Taxonomy" id="1076588"/>
    <lineage>
        <taxon>Bacteria</taxon>
        <taxon>Pseudomonadati</taxon>
        <taxon>Pseudomonadota</taxon>
        <taxon>Gammaproteobacteria</taxon>
        <taxon>Chromatiales</taxon>
        <taxon>Sedimenticolaceae</taxon>
        <taxon>Thiolapillus</taxon>
    </lineage>
</organism>
<sequence>MKSLRTGRRLRMKTAFWGEVQRVGQGSCRVLLEELSEHGLSFRCDQGISTRLMPGRQQAPGALFGVRVQMKFSLPGLQKPVEIPCRLVFCRRFSQDSYRFDCEFDPRENLQQQRVLGFLQRQQGTSGSAGQRSGAA</sequence>
<evidence type="ECO:0000259" key="1">
    <source>
        <dbReference type="Pfam" id="PF07238"/>
    </source>
</evidence>
<comment type="caution">
    <text evidence="2">The sequence shown here is derived from an EMBL/GenBank/DDBJ whole genome shotgun (WGS) entry which is preliminary data.</text>
</comment>
<reference evidence="2" key="1">
    <citation type="journal article" date="2020" name="mSystems">
        <title>Genome- and Community-Level Interaction Insights into Carbon Utilization and Element Cycling Functions of Hydrothermarchaeota in Hydrothermal Sediment.</title>
        <authorList>
            <person name="Zhou Z."/>
            <person name="Liu Y."/>
            <person name="Xu W."/>
            <person name="Pan J."/>
            <person name="Luo Z.H."/>
            <person name="Li M."/>
        </authorList>
    </citation>
    <scope>NUCLEOTIDE SEQUENCE [LARGE SCALE GENOMIC DNA]</scope>
    <source>
        <strain evidence="2">HyVt-535</strain>
    </source>
</reference>
<feature type="domain" description="PilZ" evidence="1">
    <location>
        <begin position="23"/>
        <end position="118"/>
    </location>
</feature>
<evidence type="ECO:0000313" key="2">
    <source>
        <dbReference type="EMBL" id="HHH12630.1"/>
    </source>
</evidence>
<dbReference type="InterPro" id="IPR009875">
    <property type="entry name" value="PilZ_domain"/>
</dbReference>
<dbReference type="Proteomes" id="UP000886100">
    <property type="component" value="Unassembled WGS sequence"/>
</dbReference>
<dbReference type="Pfam" id="PF07238">
    <property type="entry name" value="PilZ"/>
    <property type="match status" value="1"/>
</dbReference>
<dbReference type="AlphaFoldDB" id="A0A7C5IXL4"/>
<dbReference type="GO" id="GO:0035438">
    <property type="term" value="F:cyclic-di-GMP binding"/>
    <property type="evidence" value="ECO:0007669"/>
    <property type="project" value="InterPro"/>
</dbReference>
<accession>A0A7C5IXL4</accession>
<dbReference type="EMBL" id="DROM01000012">
    <property type="protein sequence ID" value="HHH12630.1"/>
    <property type="molecule type" value="Genomic_DNA"/>
</dbReference>
<gene>
    <name evidence="2" type="ORF">ENJ98_00175</name>
</gene>